<evidence type="ECO:0000313" key="4">
    <source>
        <dbReference type="Proteomes" id="UP000221165"/>
    </source>
</evidence>
<dbReference type="InterPro" id="IPR007052">
    <property type="entry name" value="CS_dom"/>
</dbReference>
<dbReference type="InterPro" id="IPR008978">
    <property type="entry name" value="HSP20-like_chaperone"/>
</dbReference>
<feature type="domain" description="CS" evidence="2">
    <location>
        <begin position="15"/>
        <end position="118"/>
    </location>
</feature>
<evidence type="ECO:0000259" key="2">
    <source>
        <dbReference type="PROSITE" id="PS51203"/>
    </source>
</evidence>
<feature type="region of interest" description="Disordered" evidence="1">
    <location>
        <begin position="260"/>
        <end position="281"/>
    </location>
</feature>
<accession>A0A2C6KKX3</accession>
<organism evidence="3 4">
    <name type="scientific">Cystoisospora suis</name>
    <dbReference type="NCBI Taxonomy" id="483139"/>
    <lineage>
        <taxon>Eukaryota</taxon>
        <taxon>Sar</taxon>
        <taxon>Alveolata</taxon>
        <taxon>Apicomplexa</taxon>
        <taxon>Conoidasida</taxon>
        <taxon>Coccidia</taxon>
        <taxon>Eucoccidiorida</taxon>
        <taxon>Eimeriorina</taxon>
        <taxon>Sarcocystidae</taxon>
        <taxon>Cystoisospora</taxon>
    </lineage>
</organism>
<feature type="compositionally biased region" description="Low complexity" evidence="1">
    <location>
        <begin position="213"/>
        <end position="222"/>
    </location>
</feature>
<dbReference type="OrthoDB" id="430348at2759"/>
<protein>
    <recommendedName>
        <fullName evidence="2">CS domain-containing protein</fullName>
    </recommendedName>
</protein>
<proteinExistence type="predicted"/>
<dbReference type="Gene3D" id="2.60.40.790">
    <property type="match status" value="1"/>
</dbReference>
<evidence type="ECO:0000313" key="3">
    <source>
        <dbReference type="EMBL" id="PHJ17016.1"/>
    </source>
</evidence>
<dbReference type="VEuPathDB" id="ToxoDB:CSUI_009167"/>
<dbReference type="EMBL" id="MIGC01005362">
    <property type="protein sequence ID" value="PHJ17016.1"/>
    <property type="molecule type" value="Genomic_DNA"/>
</dbReference>
<keyword evidence="4" id="KW-1185">Reference proteome</keyword>
<dbReference type="AlphaFoldDB" id="A0A2C6KKX3"/>
<dbReference type="Proteomes" id="UP000221165">
    <property type="component" value="Unassembled WGS sequence"/>
</dbReference>
<feature type="compositionally biased region" description="Basic and acidic residues" evidence="1">
    <location>
        <begin position="262"/>
        <end position="279"/>
    </location>
</feature>
<reference evidence="3 4" key="1">
    <citation type="journal article" date="2017" name="Int. J. Parasitol.">
        <title>The genome of the protozoan parasite Cystoisospora suis and a reverse vaccinology approach to identify vaccine candidates.</title>
        <authorList>
            <person name="Palmieri N."/>
            <person name="Shrestha A."/>
            <person name="Ruttkowski B."/>
            <person name="Beck T."/>
            <person name="Vogl C."/>
            <person name="Tomley F."/>
            <person name="Blake D.P."/>
            <person name="Joachim A."/>
        </authorList>
    </citation>
    <scope>NUCLEOTIDE SEQUENCE [LARGE SCALE GENOMIC DNA]</scope>
    <source>
        <strain evidence="3 4">Wien I</strain>
    </source>
</reference>
<sequence length="436" mass="48655">MSTSIPIDLGKEEQSLLPSFKWDEDDSHVSLTIGFSNLLQSRTKEDVDDIISKTSVDISQEDEKTLSITSSSPSFVYSFILELAGGVKRTDSLQVKKEGTSILLTLEKKSSGLWKDISSKPLKVTKDIKRNEKKEDEFSSLASVDECSFLAKERNVGSKNIVVPSFSRPPTKTANKYFTSIHKEDIKRKTEEPIPEGDEEGEEDHITSHEDQNSSSTSSSSNTMNIVLEQVSPEDCRPLSFSEIPELSKENLSVAAAFFKPKKNDGSKEKEEETKKTEELSLTSAQRMLTLIEIWNASSKEERLEFLKRLIETTKEKLRSGGGEEEEEQGGGEEAKKRKQRKANCLLSVDELSAFLASDEKKKGQLDGQRKEEDEGDCLGDIDASSQYTAQGVTYCSRWISDLKTFPSLKDKADCLQALIEQLGSDEIEVILSTFV</sequence>
<dbReference type="SUPFAM" id="SSF49764">
    <property type="entry name" value="HSP20-like chaperones"/>
    <property type="match status" value="1"/>
</dbReference>
<feature type="compositionally biased region" description="Acidic residues" evidence="1">
    <location>
        <begin position="193"/>
        <end position="203"/>
    </location>
</feature>
<gene>
    <name evidence="3" type="ORF">CSUI_009167</name>
</gene>
<name>A0A2C6KKX3_9APIC</name>
<dbReference type="RefSeq" id="XP_067918741.1">
    <property type="nucleotide sequence ID" value="XM_068069285.1"/>
</dbReference>
<evidence type="ECO:0000256" key="1">
    <source>
        <dbReference type="SAM" id="MobiDB-lite"/>
    </source>
</evidence>
<dbReference type="GeneID" id="94432496"/>
<feature type="region of interest" description="Disordered" evidence="1">
    <location>
        <begin position="316"/>
        <end position="339"/>
    </location>
</feature>
<dbReference type="PROSITE" id="PS51203">
    <property type="entry name" value="CS"/>
    <property type="match status" value="1"/>
</dbReference>
<feature type="region of interest" description="Disordered" evidence="1">
    <location>
        <begin position="177"/>
        <end position="222"/>
    </location>
</feature>
<feature type="compositionally biased region" description="Basic and acidic residues" evidence="1">
    <location>
        <begin position="181"/>
        <end position="192"/>
    </location>
</feature>
<comment type="caution">
    <text evidence="3">The sequence shown here is derived from an EMBL/GenBank/DDBJ whole genome shotgun (WGS) entry which is preliminary data.</text>
</comment>